<protein>
    <recommendedName>
        <fullName evidence="1">NAD(P)-binding domain-containing protein</fullName>
    </recommendedName>
</protein>
<dbReference type="SUPFAM" id="SSF51735">
    <property type="entry name" value="NAD(P)-binding Rossmann-fold domains"/>
    <property type="match status" value="1"/>
</dbReference>
<keyword evidence="3" id="KW-1185">Reference proteome</keyword>
<dbReference type="PANTHER" id="PTHR15020">
    <property type="entry name" value="FLAVIN REDUCTASE-RELATED"/>
    <property type="match status" value="1"/>
</dbReference>
<dbReference type="InterPro" id="IPR036291">
    <property type="entry name" value="NAD(P)-bd_dom_sf"/>
</dbReference>
<feature type="domain" description="NAD(P)-binding" evidence="1">
    <location>
        <begin position="11"/>
        <end position="196"/>
    </location>
</feature>
<dbReference type="Proteomes" id="UP001497383">
    <property type="component" value="Chromosome 1"/>
</dbReference>
<sequence>MPPVKDVIIFGAHGLIGQQLIKLISQKPPLKATAVVRNETQAQAIANSNVTTTYLTLDQASVADISQVIKGHDAVVITVGSRGKNLLQVDLDGVVKTFEASVDAKVRRLVLISAVRAENREYIDNSSIRDYYIAKHYADRILINEFGHKLDYTIVKPSALTNDGATGKIKVLSDTDDNLGKIARADVAQSLLDVLDLEETFGRSYNITGGDEPIDDPSTWK</sequence>
<evidence type="ECO:0000313" key="3">
    <source>
        <dbReference type="Proteomes" id="UP001497383"/>
    </source>
</evidence>
<dbReference type="InterPro" id="IPR016040">
    <property type="entry name" value="NAD(P)-bd_dom"/>
</dbReference>
<gene>
    <name evidence="2" type="ORF">LODBEIA_P10430</name>
</gene>
<proteinExistence type="predicted"/>
<dbReference type="RefSeq" id="XP_066827981.1">
    <property type="nucleotide sequence ID" value="XM_066970888.1"/>
</dbReference>
<evidence type="ECO:0000259" key="1">
    <source>
        <dbReference type="Pfam" id="PF13460"/>
    </source>
</evidence>
<dbReference type="Pfam" id="PF13460">
    <property type="entry name" value="NAD_binding_10"/>
    <property type="match status" value="1"/>
</dbReference>
<dbReference type="PANTHER" id="PTHR15020:SF50">
    <property type="entry name" value="UPF0659 PROTEIN YMR090W"/>
    <property type="match status" value="1"/>
</dbReference>
<organism evidence="2 3">
    <name type="scientific">Lodderomyces beijingensis</name>
    <dbReference type="NCBI Taxonomy" id="1775926"/>
    <lineage>
        <taxon>Eukaryota</taxon>
        <taxon>Fungi</taxon>
        <taxon>Dikarya</taxon>
        <taxon>Ascomycota</taxon>
        <taxon>Saccharomycotina</taxon>
        <taxon>Pichiomycetes</taxon>
        <taxon>Debaryomycetaceae</taxon>
        <taxon>Candida/Lodderomyces clade</taxon>
        <taxon>Lodderomyces</taxon>
    </lineage>
</organism>
<name>A0ABP0ZF83_9ASCO</name>
<dbReference type="Gene3D" id="3.40.50.720">
    <property type="entry name" value="NAD(P)-binding Rossmann-like Domain"/>
    <property type="match status" value="1"/>
</dbReference>
<dbReference type="EMBL" id="OZ022405">
    <property type="protein sequence ID" value="CAK9436485.1"/>
    <property type="molecule type" value="Genomic_DNA"/>
</dbReference>
<evidence type="ECO:0000313" key="2">
    <source>
        <dbReference type="EMBL" id="CAK9436485.1"/>
    </source>
</evidence>
<accession>A0ABP0ZF83</accession>
<reference evidence="2 3" key="1">
    <citation type="submission" date="2024-03" db="EMBL/GenBank/DDBJ databases">
        <authorList>
            <person name="Brejova B."/>
        </authorList>
    </citation>
    <scope>NUCLEOTIDE SEQUENCE [LARGE SCALE GENOMIC DNA]</scope>
    <source>
        <strain evidence="2 3">CBS 14171</strain>
    </source>
</reference>
<dbReference type="GeneID" id="92206239"/>